<dbReference type="PANTHER" id="PTHR13504:SF33">
    <property type="entry name" value="FIC FAMILY PROTEIN"/>
    <property type="match status" value="1"/>
</dbReference>
<dbReference type="Proteomes" id="UP000707245">
    <property type="component" value="Unassembled WGS sequence"/>
</dbReference>
<name>A0ABR9FQM0_9GAMM</name>
<dbReference type="RefSeq" id="WP_192542614.1">
    <property type="nucleotide sequence ID" value="NZ_CASHZX010000001.1"/>
</dbReference>
<dbReference type="SUPFAM" id="SSF46785">
    <property type="entry name" value="Winged helix' DNA-binding domain"/>
    <property type="match status" value="1"/>
</dbReference>
<dbReference type="InterPro" id="IPR036388">
    <property type="entry name" value="WH-like_DNA-bd_sf"/>
</dbReference>
<dbReference type="Gene3D" id="1.10.3290.10">
    <property type="entry name" value="Fido-like domain"/>
    <property type="match status" value="1"/>
</dbReference>
<dbReference type="InterPro" id="IPR036597">
    <property type="entry name" value="Fido-like_dom_sf"/>
</dbReference>
<dbReference type="Pfam" id="PF02661">
    <property type="entry name" value="Fic"/>
    <property type="match status" value="1"/>
</dbReference>
<evidence type="ECO:0000313" key="2">
    <source>
        <dbReference type="EMBL" id="MBE0459128.1"/>
    </source>
</evidence>
<evidence type="ECO:0000313" key="3">
    <source>
        <dbReference type="Proteomes" id="UP000707245"/>
    </source>
</evidence>
<dbReference type="EMBL" id="RRZA01000064">
    <property type="protein sequence ID" value="MBE0459128.1"/>
    <property type="molecule type" value="Genomic_DNA"/>
</dbReference>
<organism evidence="2 3">
    <name type="scientific">Pseudoalteromonas prydzensis</name>
    <dbReference type="NCBI Taxonomy" id="182141"/>
    <lineage>
        <taxon>Bacteria</taxon>
        <taxon>Pseudomonadati</taxon>
        <taxon>Pseudomonadota</taxon>
        <taxon>Gammaproteobacteria</taxon>
        <taxon>Alteromonadales</taxon>
        <taxon>Pseudoalteromonadaceae</taxon>
        <taxon>Pseudoalteromonas</taxon>
    </lineage>
</organism>
<dbReference type="InterPro" id="IPR036390">
    <property type="entry name" value="WH_DNA-bd_sf"/>
</dbReference>
<accession>A0ABR9FQM0</accession>
<dbReference type="InterPro" id="IPR003812">
    <property type="entry name" value="Fido"/>
</dbReference>
<dbReference type="Pfam" id="PF13776">
    <property type="entry name" value="DUF4172"/>
    <property type="match status" value="1"/>
</dbReference>
<reference evidence="2 3" key="1">
    <citation type="submission" date="2020-07" db="EMBL/GenBank/DDBJ databases">
        <title>Halophilic bacteria isolated from french cheeses.</title>
        <authorList>
            <person name="Kothe C.I."/>
            <person name="Farah-Kraiem B."/>
            <person name="Renault P."/>
            <person name="Dridi B."/>
        </authorList>
    </citation>
    <scope>NUCLEOTIDE SEQUENCE [LARGE SCALE GENOMIC DNA]</scope>
    <source>
        <strain evidence="2 3">FME14</strain>
    </source>
</reference>
<keyword evidence="3" id="KW-1185">Reference proteome</keyword>
<dbReference type="PROSITE" id="PS51459">
    <property type="entry name" value="FIDO"/>
    <property type="match status" value="1"/>
</dbReference>
<protein>
    <submittedName>
        <fullName evidence="2">Fic family protein</fullName>
    </submittedName>
</protein>
<dbReference type="SUPFAM" id="SSF140931">
    <property type="entry name" value="Fic-like"/>
    <property type="match status" value="1"/>
</dbReference>
<proteinExistence type="predicted"/>
<evidence type="ECO:0000259" key="1">
    <source>
        <dbReference type="PROSITE" id="PS51459"/>
    </source>
</evidence>
<comment type="caution">
    <text evidence="2">The sequence shown here is derived from an EMBL/GenBank/DDBJ whole genome shotgun (WGS) entry which is preliminary data.</text>
</comment>
<dbReference type="InterPro" id="IPR011991">
    <property type="entry name" value="ArsR-like_HTH"/>
</dbReference>
<dbReference type="InterPro" id="IPR040198">
    <property type="entry name" value="Fido_containing"/>
</dbReference>
<sequence length="372" mass="42316">MWIWQQQNWPDFSWDQQALASILREVTYNQGLLMGQMGLQNVKLKQQALDTLLANIIHSSAIEGEKLNAFSVRSSLAKKLHIDEQPYPTTVQSDNLAEMMLDAINNTHTPLDLTRVLNWHRLLFAGEQSLFTQIEGGQLRGNEPMQVVSGRLDKPVLHFTAPPRERIESELSGFFNWFNSSLNDTTLDPFIRAAIAHLWFVTLHPLEDGNGRITRLITDLALAQEHAEAIRFYAMSVAILKDRKSYYEVLEATQRGDLCITQWICWFLGTLNKAIQHTLKNIEQTVFKSNYWLSKDQTKLNEQQVKVLNKLLDGQFEHGISASQYQKVAKVSRATATRHLADLQRLGFIAKTAAGGRSTRYAVTQSHSEAIK</sequence>
<dbReference type="CDD" id="cd00090">
    <property type="entry name" value="HTH_ARSR"/>
    <property type="match status" value="1"/>
</dbReference>
<gene>
    <name evidence="2" type="ORF">EI167_17135</name>
</gene>
<feature type="domain" description="Fido" evidence="1">
    <location>
        <begin position="111"/>
        <end position="269"/>
    </location>
</feature>
<dbReference type="PANTHER" id="PTHR13504">
    <property type="entry name" value="FIDO DOMAIN-CONTAINING PROTEIN DDB_G0283145"/>
    <property type="match status" value="1"/>
</dbReference>
<dbReference type="InterPro" id="IPR025230">
    <property type="entry name" value="DUF4172"/>
</dbReference>
<dbReference type="Gene3D" id="1.10.10.10">
    <property type="entry name" value="Winged helix-like DNA-binding domain superfamily/Winged helix DNA-binding domain"/>
    <property type="match status" value="1"/>
</dbReference>